<reference evidence="2" key="1">
    <citation type="submission" date="2020-11" db="EMBL/GenBank/DDBJ databases">
        <title>Bacterial whole genome sequence for Panacibacter sp. DH6.</title>
        <authorList>
            <person name="Le V."/>
            <person name="Ko S."/>
            <person name="Ahn C.-Y."/>
            <person name="Oh H.-M."/>
        </authorList>
    </citation>
    <scope>NUCLEOTIDE SEQUENCE</scope>
    <source>
        <strain evidence="2">DH6</strain>
    </source>
</reference>
<organism evidence="2 3">
    <name type="scientific">Panacibacter microcysteis</name>
    <dbReference type="NCBI Taxonomy" id="2793269"/>
    <lineage>
        <taxon>Bacteria</taxon>
        <taxon>Pseudomonadati</taxon>
        <taxon>Bacteroidota</taxon>
        <taxon>Chitinophagia</taxon>
        <taxon>Chitinophagales</taxon>
        <taxon>Chitinophagaceae</taxon>
        <taxon>Panacibacter</taxon>
    </lineage>
</organism>
<dbReference type="InterPro" id="IPR026341">
    <property type="entry name" value="T9SS_type_B"/>
</dbReference>
<protein>
    <submittedName>
        <fullName evidence="2">Gliding motility-associated C-terminal domain-containing protein</fullName>
    </submittedName>
</protein>
<name>A0A931GYS0_9BACT</name>
<dbReference type="PROSITE" id="PS50093">
    <property type="entry name" value="PKD"/>
    <property type="match status" value="1"/>
</dbReference>
<dbReference type="InterPro" id="IPR035986">
    <property type="entry name" value="PKD_dom_sf"/>
</dbReference>
<dbReference type="SUPFAM" id="SSF49299">
    <property type="entry name" value="PKD domain"/>
    <property type="match status" value="2"/>
</dbReference>
<dbReference type="Proteomes" id="UP000628448">
    <property type="component" value="Unassembled WGS sequence"/>
</dbReference>
<dbReference type="Pfam" id="PF13585">
    <property type="entry name" value="CHU_C"/>
    <property type="match status" value="1"/>
</dbReference>
<dbReference type="EMBL" id="JADWYR010000002">
    <property type="protein sequence ID" value="MBG9377457.1"/>
    <property type="molecule type" value="Genomic_DNA"/>
</dbReference>
<dbReference type="AlphaFoldDB" id="A0A931GYS0"/>
<evidence type="ECO:0000259" key="1">
    <source>
        <dbReference type="PROSITE" id="PS50093"/>
    </source>
</evidence>
<dbReference type="RefSeq" id="WP_196991538.1">
    <property type="nucleotide sequence ID" value="NZ_JADWYR010000002.1"/>
</dbReference>
<sequence length="884" mass="95514">MKKIALLILFIQASVSLFASHIVGGEVFYTYLGPGTTAGTSRYMVSLRLFRDCNVPCNVNNVACLPSTAIVSIFTNAAPFSTIKQLDLPLETSQSLTLRGYPACISTRPAICYEVKTYAAEVTLTDNDAGYVLAYQNCCRADAANVLNSASSINGSPGVTYDCIMPGKDVLPSGTNSSATFNLKDTALVCYQSNFTLDFSARDEDGDSLSYEFVPAYQSNPAFTASNDQLPAFPPEYDSVDYRTGYSGLLPLGDKVSINSTTGIISGISPATPGKYVVAVIVKEWRNKRVIGEHRKDFIMRVENCNFPEADLAPSFITCDGFDLSFKNNSTSPIITSYYWDFGVDSTTSDTSNSPTPTFIYTDSGTYTVTLITNRGQQCTDTATTIAKVYPGFIPDFAVDGSCVLNPYQFTDKTTSRYGRVDSWRWDFGETTTLADTSLLQHPGYRYGAVQSPEVRLIVTNSKGCIDTVTKTLSISDKPVVDLAFRDTLICAIDTLLLKASSATTGITYTWSPGYNISDINIPEPLVWPKTTTVYNVTINNRGCIGTDSVKVNVISAVTLNLGPDTTICLTDPVQMFPNTNALYFSWSPANDVDDPSAKNPFITPVGSSSTYTLTATVGKCNATDNITIKAVPYPQVYAGADTAICYGSAAALHATTTAPNYAWSPITGLIRATTLTPSATPFTTTSYTITVSDVQGCPKPVSDTVVVNVIPPVPAFAGRDTVIVVNQPLQLNATGGAVYTWSPPTGMSDPNIPNPVVTLATPFDSIVYRVRVSTPEGCSATDDIKVTVFRSNPDIFVPSAFTPNGDGKNDIIRPRVIGIRQYNYFRVYNREGKMMYSTSTQEQGWDGSYGGQLQPPGAYVYMAQAIDYTGKLINKKGTVVLIR</sequence>
<dbReference type="InterPro" id="IPR022409">
    <property type="entry name" value="PKD/Chitinase_dom"/>
</dbReference>
<gene>
    <name evidence="2" type="ORF">I5907_14530</name>
</gene>
<accession>A0A931GYS0</accession>
<keyword evidence="3" id="KW-1185">Reference proteome</keyword>
<evidence type="ECO:0000313" key="2">
    <source>
        <dbReference type="EMBL" id="MBG9377457.1"/>
    </source>
</evidence>
<dbReference type="SMART" id="SM00089">
    <property type="entry name" value="PKD"/>
    <property type="match status" value="3"/>
</dbReference>
<feature type="domain" description="PKD" evidence="1">
    <location>
        <begin position="328"/>
        <end position="371"/>
    </location>
</feature>
<comment type="caution">
    <text evidence="2">The sequence shown here is derived from an EMBL/GenBank/DDBJ whole genome shotgun (WGS) entry which is preliminary data.</text>
</comment>
<proteinExistence type="predicted"/>
<dbReference type="NCBIfam" id="TIGR04131">
    <property type="entry name" value="Bac_Flav_CTERM"/>
    <property type="match status" value="1"/>
</dbReference>
<dbReference type="InterPro" id="IPR000601">
    <property type="entry name" value="PKD_dom"/>
</dbReference>
<dbReference type="Gene3D" id="2.60.40.10">
    <property type="entry name" value="Immunoglobulins"/>
    <property type="match status" value="2"/>
</dbReference>
<dbReference type="InterPro" id="IPR013783">
    <property type="entry name" value="Ig-like_fold"/>
</dbReference>
<evidence type="ECO:0000313" key="3">
    <source>
        <dbReference type="Proteomes" id="UP000628448"/>
    </source>
</evidence>
<dbReference type="CDD" id="cd00146">
    <property type="entry name" value="PKD"/>
    <property type="match status" value="1"/>
</dbReference>
<dbReference type="Pfam" id="PF18911">
    <property type="entry name" value="PKD_4"/>
    <property type="match status" value="1"/>
</dbReference>